<keyword evidence="1" id="KW-1133">Transmembrane helix</keyword>
<dbReference type="AlphaFoldDB" id="A0A1T4YMM3"/>
<sequence>MRALRKKTQKDWIVFFVLFLFIVSGSVYYIYFFTPKNSLELYQKLHFSDSFEQAQKLILDGYEDYFSEEDFNYIQKHSADSLGQFTLFEYKKKTYIIMTSPGTERLKVLAVEALPEDMREFFTDLAR</sequence>
<dbReference type="Proteomes" id="UP000190042">
    <property type="component" value="Unassembled WGS sequence"/>
</dbReference>
<dbReference type="RefSeq" id="WP_245799518.1">
    <property type="nucleotide sequence ID" value="NZ_FUYJ01000006.1"/>
</dbReference>
<dbReference type="EMBL" id="FUYJ01000006">
    <property type="protein sequence ID" value="SKB02511.1"/>
    <property type="molecule type" value="Genomic_DNA"/>
</dbReference>
<proteinExistence type="predicted"/>
<evidence type="ECO:0000256" key="1">
    <source>
        <dbReference type="SAM" id="Phobius"/>
    </source>
</evidence>
<accession>A0A1T4YMM3</accession>
<protein>
    <submittedName>
        <fullName evidence="2">Uncharacterized protein</fullName>
    </submittedName>
</protein>
<reference evidence="3" key="1">
    <citation type="submission" date="2017-02" db="EMBL/GenBank/DDBJ databases">
        <authorList>
            <person name="Varghese N."/>
            <person name="Submissions S."/>
        </authorList>
    </citation>
    <scope>NUCLEOTIDE SEQUENCE [LARGE SCALE GENOMIC DNA]</scope>
    <source>
        <strain evidence="3">DSM 23966</strain>
    </source>
</reference>
<keyword evidence="1" id="KW-0812">Transmembrane</keyword>
<keyword evidence="3" id="KW-1185">Reference proteome</keyword>
<gene>
    <name evidence="2" type="ORF">SAMN04244570_2979</name>
</gene>
<evidence type="ECO:0000313" key="3">
    <source>
        <dbReference type="Proteomes" id="UP000190042"/>
    </source>
</evidence>
<feature type="transmembrane region" description="Helical" evidence="1">
    <location>
        <begin position="12"/>
        <end position="31"/>
    </location>
</feature>
<name>A0A1T4YMM3_9BACL</name>
<evidence type="ECO:0000313" key="2">
    <source>
        <dbReference type="EMBL" id="SKB02511.1"/>
    </source>
</evidence>
<organism evidence="2 3">
    <name type="scientific">Sporosarcina newyorkensis</name>
    <dbReference type="NCBI Taxonomy" id="759851"/>
    <lineage>
        <taxon>Bacteria</taxon>
        <taxon>Bacillati</taxon>
        <taxon>Bacillota</taxon>
        <taxon>Bacilli</taxon>
        <taxon>Bacillales</taxon>
        <taxon>Caryophanaceae</taxon>
        <taxon>Sporosarcina</taxon>
    </lineage>
</organism>
<keyword evidence="1" id="KW-0472">Membrane</keyword>